<gene>
    <name evidence="2" type="ORF">DERYTH_LOCUS13565</name>
</gene>
<keyword evidence="3" id="KW-1185">Reference proteome</keyword>
<sequence>MRRVWDMCVESVKDIATATTSRAELSSKQKPSRYKNYGVPRQSPFIDTPPGVANIATATTSRAELSSKQKPSRYKSYGVPRQKGYVA</sequence>
<dbReference type="EMBL" id="CAJVPY010009616">
    <property type="protein sequence ID" value="CAG8710668.1"/>
    <property type="molecule type" value="Genomic_DNA"/>
</dbReference>
<feature type="region of interest" description="Disordered" evidence="1">
    <location>
        <begin position="19"/>
        <end position="87"/>
    </location>
</feature>
<accession>A0A9N9HWS8</accession>
<evidence type="ECO:0000256" key="1">
    <source>
        <dbReference type="SAM" id="MobiDB-lite"/>
    </source>
</evidence>
<evidence type="ECO:0000313" key="3">
    <source>
        <dbReference type="Proteomes" id="UP000789405"/>
    </source>
</evidence>
<dbReference type="AlphaFoldDB" id="A0A9N9HWS8"/>
<feature type="compositionally biased region" description="Polar residues" evidence="1">
    <location>
        <begin position="56"/>
        <end position="69"/>
    </location>
</feature>
<name>A0A9N9HWS8_9GLOM</name>
<feature type="non-terminal residue" evidence="2">
    <location>
        <position position="87"/>
    </location>
</feature>
<organism evidence="2 3">
    <name type="scientific">Dentiscutata erythropus</name>
    <dbReference type="NCBI Taxonomy" id="1348616"/>
    <lineage>
        <taxon>Eukaryota</taxon>
        <taxon>Fungi</taxon>
        <taxon>Fungi incertae sedis</taxon>
        <taxon>Mucoromycota</taxon>
        <taxon>Glomeromycotina</taxon>
        <taxon>Glomeromycetes</taxon>
        <taxon>Diversisporales</taxon>
        <taxon>Gigasporaceae</taxon>
        <taxon>Dentiscutata</taxon>
    </lineage>
</organism>
<proteinExistence type="predicted"/>
<dbReference type="Proteomes" id="UP000789405">
    <property type="component" value="Unassembled WGS sequence"/>
</dbReference>
<feature type="compositionally biased region" description="Polar residues" evidence="1">
    <location>
        <begin position="19"/>
        <end position="29"/>
    </location>
</feature>
<reference evidence="2" key="1">
    <citation type="submission" date="2021-06" db="EMBL/GenBank/DDBJ databases">
        <authorList>
            <person name="Kallberg Y."/>
            <person name="Tangrot J."/>
            <person name="Rosling A."/>
        </authorList>
    </citation>
    <scope>NUCLEOTIDE SEQUENCE</scope>
    <source>
        <strain evidence="2">MA453B</strain>
    </source>
</reference>
<evidence type="ECO:0000313" key="2">
    <source>
        <dbReference type="EMBL" id="CAG8710668.1"/>
    </source>
</evidence>
<protein>
    <submittedName>
        <fullName evidence="2">21852_t:CDS:1</fullName>
    </submittedName>
</protein>
<comment type="caution">
    <text evidence="2">The sequence shown here is derived from an EMBL/GenBank/DDBJ whole genome shotgun (WGS) entry which is preliminary data.</text>
</comment>